<comment type="caution">
    <text evidence="1">The sequence shown here is derived from an EMBL/GenBank/DDBJ whole genome shotgun (WGS) entry which is preliminary data.</text>
</comment>
<organism evidence="1 2">
    <name type="scientific">Austropuccinia psidii MF-1</name>
    <dbReference type="NCBI Taxonomy" id="1389203"/>
    <lineage>
        <taxon>Eukaryota</taxon>
        <taxon>Fungi</taxon>
        <taxon>Dikarya</taxon>
        <taxon>Basidiomycota</taxon>
        <taxon>Pucciniomycotina</taxon>
        <taxon>Pucciniomycetes</taxon>
        <taxon>Pucciniales</taxon>
        <taxon>Sphaerophragmiaceae</taxon>
        <taxon>Austropuccinia</taxon>
    </lineage>
</organism>
<dbReference type="OrthoDB" id="3253623at2759"/>
<protein>
    <submittedName>
        <fullName evidence="1">Uncharacterized protein</fullName>
    </submittedName>
</protein>
<name>A0A9Q3IYQ2_9BASI</name>
<keyword evidence="2" id="KW-1185">Reference proteome</keyword>
<accession>A0A9Q3IYQ2</accession>
<dbReference type="EMBL" id="AVOT02059072">
    <property type="protein sequence ID" value="MBW0552795.1"/>
    <property type="molecule type" value="Genomic_DNA"/>
</dbReference>
<gene>
    <name evidence="1" type="ORF">O181_092510</name>
</gene>
<evidence type="ECO:0000313" key="2">
    <source>
        <dbReference type="Proteomes" id="UP000765509"/>
    </source>
</evidence>
<reference evidence="1" key="1">
    <citation type="submission" date="2021-03" db="EMBL/GenBank/DDBJ databases">
        <title>Draft genome sequence of rust myrtle Austropuccinia psidii MF-1, a brazilian biotype.</title>
        <authorList>
            <person name="Quecine M.C."/>
            <person name="Pachon D.M.R."/>
            <person name="Bonatelli M.L."/>
            <person name="Correr F.H."/>
            <person name="Franceschini L.M."/>
            <person name="Leite T.F."/>
            <person name="Margarido G.R.A."/>
            <person name="Almeida C.A."/>
            <person name="Ferrarezi J.A."/>
            <person name="Labate C.A."/>
        </authorList>
    </citation>
    <scope>NUCLEOTIDE SEQUENCE</scope>
    <source>
        <strain evidence="1">MF-1</strain>
    </source>
</reference>
<dbReference type="AlphaFoldDB" id="A0A9Q3IYQ2"/>
<evidence type="ECO:0000313" key="1">
    <source>
        <dbReference type="EMBL" id="MBW0552795.1"/>
    </source>
</evidence>
<sequence length="106" mass="11952">MEILHQHQQSQIAEGSPICDIWDGLIWRCFTGNRNINDPSLMCILGALAFSIYMDWFNSPQKSTQLASIGPILPLCLNFPQVKYSSQRMSRLQESSLVQNATHQAA</sequence>
<dbReference type="Proteomes" id="UP000765509">
    <property type="component" value="Unassembled WGS sequence"/>
</dbReference>
<proteinExistence type="predicted"/>